<evidence type="ECO:0000313" key="5">
    <source>
        <dbReference type="Proteomes" id="UP001642360"/>
    </source>
</evidence>
<evidence type="ECO:0000256" key="2">
    <source>
        <dbReference type="ARBA" id="ARBA00023242"/>
    </source>
</evidence>
<proteinExistence type="predicted"/>
<keyword evidence="2" id="KW-0539">Nucleus</keyword>
<dbReference type="InterPro" id="IPR054502">
    <property type="entry name" value="bHLH-TF_ACT-like_plant"/>
</dbReference>
<evidence type="ECO:0000313" key="4">
    <source>
        <dbReference type="EMBL" id="CAK9148095.1"/>
    </source>
</evidence>
<keyword evidence="5" id="KW-1185">Reference proteome</keyword>
<dbReference type="PANTHER" id="PTHR31945">
    <property type="entry name" value="TRANSCRIPTION FACTOR SCREAM2-RELATED"/>
    <property type="match status" value="1"/>
</dbReference>
<evidence type="ECO:0000256" key="1">
    <source>
        <dbReference type="ARBA" id="ARBA00004123"/>
    </source>
</evidence>
<dbReference type="Pfam" id="PF22754">
    <property type="entry name" value="bHLH-TF_ACT-like_plant"/>
    <property type="match status" value="1"/>
</dbReference>
<name>A0ABC8RX14_9AQUA</name>
<dbReference type="PANTHER" id="PTHR31945:SF27">
    <property type="entry name" value="TRANSCRIPTION FACTOR BHLH35-LIKE PROTEIN"/>
    <property type="match status" value="1"/>
</dbReference>
<dbReference type="AlphaFoldDB" id="A0ABC8RX14"/>
<dbReference type="EMBL" id="CAUOFW020001725">
    <property type="protein sequence ID" value="CAK9148095.1"/>
    <property type="molecule type" value="Genomic_DNA"/>
</dbReference>
<gene>
    <name evidence="4" type="ORF">ILEXP_LOCUS16024</name>
</gene>
<protein>
    <recommendedName>
        <fullName evidence="3">Plant bHLH transcription factor ACT-like domain-containing protein</fullName>
    </recommendedName>
</protein>
<organism evidence="4 5">
    <name type="scientific">Ilex paraguariensis</name>
    <name type="common">yerba mate</name>
    <dbReference type="NCBI Taxonomy" id="185542"/>
    <lineage>
        <taxon>Eukaryota</taxon>
        <taxon>Viridiplantae</taxon>
        <taxon>Streptophyta</taxon>
        <taxon>Embryophyta</taxon>
        <taxon>Tracheophyta</taxon>
        <taxon>Spermatophyta</taxon>
        <taxon>Magnoliopsida</taxon>
        <taxon>eudicotyledons</taxon>
        <taxon>Gunneridae</taxon>
        <taxon>Pentapetalae</taxon>
        <taxon>asterids</taxon>
        <taxon>campanulids</taxon>
        <taxon>Aquifoliales</taxon>
        <taxon>Aquifoliaceae</taxon>
        <taxon>Ilex</taxon>
    </lineage>
</organism>
<dbReference type="GO" id="GO:0080090">
    <property type="term" value="P:regulation of primary metabolic process"/>
    <property type="evidence" value="ECO:0007669"/>
    <property type="project" value="UniProtKB-ARBA"/>
</dbReference>
<dbReference type="Proteomes" id="UP001642360">
    <property type="component" value="Unassembled WGS sequence"/>
</dbReference>
<comment type="subcellular location">
    <subcellularLocation>
        <location evidence="1">Nucleus</location>
    </subcellularLocation>
</comment>
<comment type="caution">
    <text evidence="4">The sequence shown here is derived from an EMBL/GenBank/DDBJ whole genome shotgun (WGS) entry which is preliminary data.</text>
</comment>
<dbReference type="GO" id="GO:0005634">
    <property type="term" value="C:nucleus"/>
    <property type="evidence" value="ECO:0007669"/>
    <property type="project" value="UniProtKB-SubCell"/>
</dbReference>
<reference evidence="4 5" key="1">
    <citation type="submission" date="2024-02" db="EMBL/GenBank/DDBJ databases">
        <authorList>
            <person name="Vignale AGUSTIN F."/>
            <person name="Sosa J E."/>
            <person name="Modenutti C."/>
        </authorList>
    </citation>
    <scope>NUCLEOTIDE SEQUENCE [LARGE SCALE GENOMIC DNA]</scope>
</reference>
<evidence type="ECO:0000259" key="3">
    <source>
        <dbReference type="Pfam" id="PF22754"/>
    </source>
</evidence>
<feature type="domain" description="Plant bHLH transcription factor ACT-like" evidence="3">
    <location>
        <begin position="63"/>
        <end position="142"/>
    </location>
</feature>
<accession>A0ABC8RX14</accession>
<sequence length="150" mass="17311">MASRVKKRMALRRKFHILRTLTNSKSVNRSSIIMDAFLYIYNLKLKLEAMEREYLYLTEHVQEVKVERLGRGFLVRVTCKKDKDLLVSILVAFEEMKLNVVQAKQLSCNCFFGMEAIVEAAYDDHQAVEVRDVTQAVLNAIQKPAEQGTL</sequence>
<dbReference type="InterPro" id="IPR051358">
    <property type="entry name" value="TF_AMS/ICE1/BHLH6-like"/>
</dbReference>